<organism evidence="1 2">
    <name type="scientific">Bradyrhizobium daqingense</name>
    <dbReference type="NCBI Taxonomy" id="993502"/>
    <lineage>
        <taxon>Bacteria</taxon>
        <taxon>Pseudomonadati</taxon>
        <taxon>Pseudomonadota</taxon>
        <taxon>Alphaproteobacteria</taxon>
        <taxon>Hyphomicrobiales</taxon>
        <taxon>Nitrobacteraceae</taxon>
        <taxon>Bradyrhizobium</taxon>
    </lineage>
</organism>
<protein>
    <submittedName>
        <fullName evidence="1">Uncharacterized protein</fullName>
    </submittedName>
</protein>
<name>A0A562KTL2_9BRAD</name>
<evidence type="ECO:0000313" key="1">
    <source>
        <dbReference type="EMBL" id="TWH98722.1"/>
    </source>
</evidence>
<sequence>MHETLVPHATSGTDLGHQIYGRRLEHAGPDRLLDLGLRPAFNDDRLDAA</sequence>
<dbReference type="AlphaFoldDB" id="A0A562KTL2"/>
<dbReference type="EMBL" id="VLKL01000021">
    <property type="protein sequence ID" value="TWH98722.1"/>
    <property type="molecule type" value="Genomic_DNA"/>
</dbReference>
<gene>
    <name evidence="1" type="ORF">IQ17_05800</name>
</gene>
<proteinExistence type="predicted"/>
<evidence type="ECO:0000313" key="2">
    <source>
        <dbReference type="Proteomes" id="UP000317176"/>
    </source>
</evidence>
<dbReference type="Proteomes" id="UP000317176">
    <property type="component" value="Unassembled WGS sequence"/>
</dbReference>
<comment type="caution">
    <text evidence="1">The sequence shown here is derived from an EMBL/GenBank/DDBJ whole genome shotgun (WGS) entry which is preliminary data.</text>
</comment>
<reference evidence="1 2" key="1">
    <citation type="journal article" date="2015" name="Stand. Genomic Sci.">
        <title>Genomic Encyclopedia of Bacterial and Archaeal Type Strains, Phase III: the genomes of soil and plant-associated and newly described type strains.</title>
        <authorList>
            <person name="Whitman W.B."/>
            <person name="Woyke T."/>
            <person name="Klenk H.P."/>
            <person name="Zhou Y."/>
            <person name="Lilburn T.G."/>
            <person name="Beck B.J."/>
            <person name="De Vos P."/>
            <person name="Vandamme P."/>
            <person name="Eisen J.A."/>
            <person name="Garrity G."/>
            <person name="Hugenholtz P."/>
            <person name="Kyrpides N.C."/>
        </authorList>
    </citation>
    <scope>NUCLEOTIDE SEQUENCE [LARGE SCALE GENOMIC DNA]</scope>
    <source>
        <strain evidence="1 2">CGMCC 1.10947</strain>
    </source>
</reference>
<accession>A0A562KTL2</accession>
<keyword evidence="2" id="KW-1185">Reference proteome</keyword>